<dbReference type="InterPro" id="IPR015884">
    <property type="entry name" value="Malic_enzyme_CS"/>
</dbReference>
<dbReference type="PIRSF" id="PIRSF000106">
    <property type="entry name" value="ME"/>
    <property type="match status" value="1"/>
</dbReference>
<keyword evidence="3 7" id="KW-0479">Metal-binding</keyword>
<dbReference type="GO" id="GO:0051287">
    <property type="term" value="F:NAD binding"/>
    <property type="evidence" value="ECO:0007669"/>
    <property type="project" value="InterPro"/>
</dbReference>
<dbReference type="Gene3D" id="3.40.50.10380">
    <property type="entry name" value="Malic enzyme, N-terminal domain"/>
    <property type="match status" value="1"/>
</dbReference>
<evidence type="ECO:0000313" key="11">
    <source>
        <dbReference type="EMBL" id="OGG47588.1"/>
    </source>
</evidence>
<dbReference type="InterPro" id="IPR012301">
    <property type="entry name" value="Malic_N_dom"/>
</dbReference>
<evidence type="ECO:0000259" key="10">
    <source>
        <dbReference type="SMART" id="SM01274"/>
    </source>
</evidence>
<evidence type="ECO:0000256" key="2">
    <source>
        <dbReference type="ARBA" id="ARBA00008785"/>
    </source>
</evidence>
<feature type="active site" description="Proton acceptor" evidence="5">
    <location>
        <position position="93"/>
    </location>
</feature>
<dbReference type="InterPro" id="IPR036291">
    <property type="entry name" value="NAD(P)-bd_dom_sf"/>
</dbReference>
<dbReference type="InterPro" id="IPR001891">
    <property type="entry name" value="Malic_OxRdtase"/>
</dbReference>
<dbReference type="PANTHER" id="PTHR43237:SF4">
    <property type="entry name" value="NADP-DEPENDENT MALIC ENZYME"/>
    <property type="match status" value="1"/>
</dbReference>
<keyword evidence="4" id="KW-0560">Oxidoreductase</keyword>
<feature type="domain" description="Malic enzyme NAD-binding" evidence="9">
    <location>
        <begin position="162"/>
        <end position="378"/>
    </location>
</feature>
<comment type="cofactor">
    <cofactor evidence="1">
        <name>Mn(2+)</name>
        <dbReference type="ChEBI" id="CHEBI:29035"/>
    </cofactor>
</comment>
<feature type="active site" description="Proton donor" evidence="5">
    <location>
        <position position="38"/>
    </location>
</feature>
<dbReference type="GO" id="GO:0004470">
    <property type="term" value="F:malic enzyme activity"/>
    <property type="evidence" value="ECO:0007669"/>
    <property type="project" value="InterPro"/>
</dbReference>
<feature type="binding site" evidence="6">
    <location>
        <position position="287"/>
    </location>
    <ligand>
        <name>(S)-malate</name>
        <dbReference type="ChEBI" id="CHEBI:15589"/>
    </ligand>
</feature>
<sequence>MASNIGKRSLQIHKKLEGKIAVQSKASLRTRADLSLFYTPGVGAVSSYIAKHKKELRNYTIKRNTVAIISDGSAVLGLGNIGPEGALPVMEGKAMIFKEFAGIDAFPIVLATQEVDEIVATVKNIAPVFGGINLEDISAPRCFEIEARLKKELDIPVMHDDQHGTAIVVLAALINAFRVVKKDIRRSTVVIAGAGAAGTAVGKLLHRYGVGELVLFDSKGILGIHRHDLTPMKKELVKISNRRHLQGAVEVALADADAVVGVSGPNTITEAHIQLMAKRPIVFALANPVPEIMPNLAHHAGAAVVASGRSDFPNQVNNALAFPGIFRGALDHGVRQITDEMKLKAAKALAGIIKKPTAEKIIPSVFDKKVVRAVANAIR</sequence>
<evidence type="ECO:0000256" key="8">
    <source>
        <dbReference type="RuleBase" id="RU003427"/>
    </source>
</evidence>
<dbReference type="EMBL" id="MFKQ01000005">
    <property type="protein sequence ID" value="OGG47588.1"/>
    <property type="molecule type" value="Genomic_DNA"/>
</dbReference>
<proteinExistence type="inferred from homology"/>
<evidence type="ECO:0000313" key="12">
    <source>
        <dbReference type="Proteomes" id="UP000178344"/>
    </source>
</evidence>
<feature type="binding site" evidence="7">
    <location>
        <position position="136"/>
    </location>
    <ligand>
        <name>a divalent metal cation</name>
        <dbReference type="ChEBI" id="CHEBI:60240"/>
    </ligand>
</feature>
<dbReference type="SUPFAM" id="SSF53223">
    <property type="entry name" value="Aminoacid dehydrogenase-like, N-terminal domain"/>
    <property type="match status" value="1"/>
</dbReference>
<feature type="domain" description="Malic enzyme N-terminal" evidence="10">
    <location>
        <begin position="17"/>
        <end position="150"/>
    </location>
</feature>
<evidence type="ECO:0000256" key="1">
    <source>
        <dbReference type="ARBA" id="ARBA00001936"/>
    </source>
</evidence>
<feature type="binding site" evidence="7">
    <location>
        <position position="135"/>
    </location>
    <ligand>
        <name>a divalent metal cation</name>
        <dbReference type="ChEBI" id="CHEBI:60240"/>
    </ligand>
</feature>
<protein>
    <submittedName>
        <fullName evidence="11">Malate dehydrogenase</fullName>
    </submittedName>
</protein>
<dbReference type="InterPro" id="IPR051674">
    <property type="entry name" value="Malate_Decarboxylase"/>
</dbReference>
<comment type="caution">
    <text evidence="11">The sequence shown here is derived from an EMBL/GenBank/DDBJ whole genome shotgun (WGS) entry which is preliminary data.</text>
</comment>
<dbReference type="PROSITE" id="PS00331">
    <property type="entry name" value="MALIC_ENZYMES"/>
    <property type="match status" value="1"/>
</dbReference>
<dbReference type="PANTHER" id="PTHR43237">
    <property type="entry name" value="NADP-DEPENDENT MALIC ENZYME"/>
    <property type="match status" value="1"/>
</dbReference>
<dbReference type="InterPro" id="IPR012302">
    <property type="entry name" value="Malic_NAD-bd"/>
</dbReference>
<dbReference type="InterPro" id="IPR046346">
    <property type="entry name" value="Aminoacid_DH-like_N_sf"/>
</dbReference>
<name>A0A1F6CEJ3_9BACT</name>
<dbReference type="AlphaFoldDB" id="A0A1F6CEJ3"/>
<dbReference type="InterPro" id="IPR037062">
    <property type="entry name" value="Malic_N_dom_sf"/>
</dbReference>
<reference evidence="11 12" key="1">
    <citation type="journal article" date="2016" name="Nat. Commun.">
        <title>Thousands of microbial genomes shed light on interconnected biogeochemical processes in an aquifer system.</title>
        <authorList>
            <person name="Anantharaman K."/>
            <person name="Brown C.T."/>
            <person name="Hug L.A."/>
            <person name="Sharon I."/>
            <person name="Castelle C.J."/>
            <person name="Probst A.J."/>
            <person name="Thomas B.C."/>
            <person name="Singh A."/>
            <person name="Wilkins M.J."/>
            <person name="Karaoz U."/>
            <person name="Brodie E.L."/>
            <person name="Williams K.H."/>
            <person name="Hubbard S.S."/>
            <person name="Banfield J.F."/>
        </authorList>
    </citation>
    <scope>NUCLEOTIDE SEQUENCE [LARGE SCALE GENOMIC DNA]</scope>
</reference>
<dbReference type="Proteomes" id="UP000178344">
    <property type="component" value="Unassembled WGS sequence"/>
</dbReference>
<accession>A0A1F6CEJ3</accession>
<comment type="cofactor">
    <cofactor evidence="7">
        <name>Mg(2+)</name>
        <dbReference type="ChEBI" id="CHEBI:18420"/>
    </cofactor>
    <cofactor evidence="7">
        <name>Mn(2+)</name>
        <dbReference type="ChEBI" id="CHEBI:29035"/>
    </cofactor>
    <text evidence="7">Divalent metal cations. Prefers magnesium or manganese.</text>
</comment>
<dbReference type="SMART" id="SM01274">
    <property type="entry name" value="malic"/>
    <property type="match status" value="1"/>
</dbReference>
<evidence type="ECO:0000256" key="5">
    <source>
        <dbReference type="PIRSR" id="PIRSR000106-1"/>
    </source>
</evidence>
<dbReference type="SUPFAM" id="SSF51735">
    <property type="entry name" value="NAD(P)-binding Rossmann-fold domains"/>
    <property type="match status" value="1"/>
</dbReference>
<organism evidence="11 12">
    <name type="scientific">Candidatus Kaiserbacteria bacterium RIFCSPHIGHO2_01_FULL_49_13</name>
    <dbReference type="NCBI Taxonomy" id="1798477"/>
    <lineage>
        <taxon>Bacteria</taxon>
        <taxon>Candidatus Kaiseribacteriota</taxon>
    </lineage>
</organism>
<dbReference type="GO" id="GO:0046872">
    <property type="term" value="F:metal ion binding"/>
    <property type="evidence" value="ECO:0007669"/>
    <property type="project" value="UniProtKB-KW"/>
</dbReference>
<feature type="binding site" evidence="7">
    <location>
        <position position="161"/>
    </location>
    <ligand>
        <name>a divalent metal cation</name>
        <dbReference type="ChEBI" id="CHEBI:60240"/>
    </ligand>
</feature>
<dbReference type="Gene3D" id="3.40.50.720">
    <property type="entry name" value="NAD(P)-binding Rossmann-like Domain"/>
    <property type="match status" value="1"/>
</dbReference>
<dbReference type="SMART" id="SM00919">
    <property type="entry name" value="Malic_M"/>
    <property type="match status" value="1"/>
</dbReference>
<evidence type="ECO:0000256" key="7">
    <source>
        <dbReference type="PIRSR" id="PIRSR000106-3"/>
    </source>
</evidence>
<feature type="binding site" evidence="6">
    <location>
        <position position="317"/>
    </location>
    <ligand>
        <name>(S)-malate</name>
        <dbReference type="ChEBI" id="CHEBI:15589"/>
    </ligand>
</feature>
<gene>
    <name evidence="11" type="ORF">A2671_00225</name>
</gene>
<dbReference type="Pfam" id="PF03949">
    <property type="entry name" value="Malic_M"/>
    <property type="match status" value="1"/>
</dbReference>
<dbReference type="GO" id="GO:0016616">
    <property type="term" value="F:oxidoreductase activity, acting on the CH-OH group of donors, NAD or NADP as acceptor"/>
    <property type="evidence" value="ECO:0007669"/>
    <property type="project" value="InterPro"/>
</dbReference>
<evidence type="ECO:0000259" key="9">
    <source>
        <dbReference type="SMART" id="SM00919"/>
    </source>
</evidence>
<evidence type="ECO:0000256" key="3">
    <source>
        <dbReference type="ARBA" id="ARBA00022723"/>
    </source>
</evidence>
<evidence type="ECO:0000256" key="6">
    <source>
        <dbReference type="PIRSR" id="PIRSR000106-2"/>
    </source>
</evidence>
<dbReference type="PRINTS" id="PR00072">
    <property type="entry name" value="MALOXRDTASE"/>
</dbReference>
<comment type="similarity">
    <text evidence="2 8">Belongs to the malic enzymes family.</text>
</comment>
<evidence type="ECO:0000256" key="4">
    <source>
        <dbReference type="ARBA" id="ARBA00023002"/>
    </source>
</evidence>
<dbReference type="Pfam" id="PF00390">
    <property type="entry name" value="malic"/>
    <property type="match status" value="1"/>
</dbReference>